<dbReference type="AlphaFoldDB" id="A0A1A9ZG75"/>
<name>A0A1A9ZG75_GLOPL</name>
<protein>
    <submittedName>
        <fullName evidence="1">Uncharacterized protein</fullName>
    </submittedName>
</protein>
<sequence>MQVDSLFFPLVKDFKHQLFSPYGRESDYNHYNTQYGYPYGSSYRNSPTTQYYPNNGGSSKRGGRTYSDIARVRRKIAILMLIEVVNEFVRRRCPRSSILFDAKPVIILKTNGVAVGDSLEIVASTS</sequence>
<accession>A0A1A9ZG75</accession>
<reference evidence="1" key="2">
    <citation type="submission" date="2020-05" db="UniProtKB">
        <authorList>
            <consortium name="EnsemblMetazoa"/>
        </authorList>
    </citation>
    <scope>IDENTIFICATION</scope>
    <source>
        <strain evidence="1">IAEA</strain>
    </source>
</reference>
<organism evidence="1 2">
    <name type="scientific">Glossina pallidipes</name>
    <name type="common">Tsetse fly</name>
    <dbReference type="NCBI Taxonomy" id="7398"/>
    <lineage>
        <taxon>Eukaryota</taxon>
        <taxon>Metazoa</taxon>
        <taxon>Ecdysozoa</taxon>
        <taxon>Arthropoda</taxon>
        <taxon>Hexapoda</taxon>
        <taxon>Insecta</taxon>
        <taxon>Pterygota</taxon>
        <taxon>Neoptera</taxon>
        <taxon>Endopterygota</taxon>
        <taxon>Diptera</taxon>
        <taxon>Brachycera</taxon>
        <taxon>Muscomorpha</taxon>
        <taxon>Hippoboscoidea</taxon>
        <taxon>Glossinidae</taxon>
        <taxon>Glossina</taxon>
    </lineage>
</organism>
<evidence type="ECO:0000313" key="2">
    <source>
        <dbReference type="Proteomes" id="UP000092445"/>
    </source>
</evidence>
<dbReference type="EnsemblMetazoa" id="GPAI013625-RA">
    <property type="protein sequence ID" value="GPAI013625-PA"/>
    <property type="gene ID" value="GPAI013625"/>
</dbReference>
<dbReference type="Proteomes" id="UP000092445">
    <property type="component" value="Unassembled WGS sequence"/>
</dbReference>
<dbReference type="VEuPathDB" id="VectorBase:GPAI013625"/>
<evidence type="ECO:0000313" key="1">
    <source>
        <dbReference type="EnsemblMetazoa" id="GPAI013625-PA"/>
    </source>
</evidence>
<proteinExistence type="predicted"/>
<reference evidence="2" key="1">
    <citation type="submission" date="2014-03" db="EMBL/GenBank/DDBJ databases">
        <authorList>
            <person name="Aksoy S."/>
            <person name="Warren W."/>
            <person name="Wilson R.K."/>
        </authorList>
    </citation>
    <scope>NUCLEOTIDE SEQUENCE [LARGE SCALE GENOMIC DNA]</scope>
    <source>
        <strain evidence="2">IAEA</strain>
    </source>
</reference>
<keyword evidence="2" id="KW-1185">Reference proteome</keyword>